<keyword evidence="3 5" id="KW-0378">Hydrolase</keyword>
<dbReference type="AlphaFoldDB" id="A0A848IQZ3"/>
<keyword evidence="4" id="KW-0464">Manganese</keyword>
<dbReference type="EMBL" id="JABBGJ010000058">
    <property type="protein sequence ID" value="NMM03660.1"/>
    <property type="molecule type" value="Genomic_DNA"/>
</dbReference>
<evidence type="ECO:0000256" key="1">
    <source>
        <dbReference type="ARBA" id="ARBA00009227"/>
    </source>
</evidence>
<accession>A0A848IQZ3</accession>
<dbReference type="Pfam" id="PF00491">
    <property type="entry name" value="Arginase"/>
    <property type="match status" value="1"/>
</dbReference>
<sequence length="282" mass="30826">MNVGQYGNLSKSVTLLGIPLDFNSSFLRGAAFAPDVIRSAMSSDSSNWWSEQGINLKADGTFVDVGNLHVSPNDADMLKKCEARVADCLSSGHPLITLGGDHSISYPVLRAFREIYHELTVVHFDAHPDLYDELLGNRWSHASPFARVMEEKLATRLVQVGIRTMTGHQNAQAEKFGVEVISMRNLNRFADLRFSGPVYVSIDLDALDPAYAPGVSHYEPGGMSVRELVNCLHAIDAPLVGADVVELNPHRDTHSQTAMVAAKLVKELAACMLGGRGRDDWP</sequence>
<evidence type="ECO:0000313" key="6">
    <source>
        <dbReference type="EMBL" id="NMM03660.1"/>
    </source>
</evidence>
<comment type="similarity">
    <text evidence="1">Belongs to the arginase family. Agmatinase subfamily.</text>
</comment>
<dbReference type="PROSITE" id="PS01053">
    <property type="entry name" value="ARGINASE_1"/>
    <property type="match status" value="1"/>
</dbReference>
<dbReference type="Proteomes" id="UP000544134">
    <property type="component" value="Unassembled WGS sequence"/>
</dbReference>
<dbReference type="InterPro" id="IPR005925">
    <property type="entry name" value="Agmatinase-rel"/>
</dbReference>
<dbReference type="PANTHER" id="PTHR11358:SF26">
    <property type="entry name" value="GUANIDINO ACID HYDROLASE, MITOCHONDRIAL"/>
    <property type="match status" value="1"/>
</dbReference>
<dbReference type="Gene3D" id="3.40.800.10">
    <property type="entry name" value="Ureohydrolase domain"/>
    <property type="match status" value="1"/>
</dbReference>
<dbReference type="PROSITE" id="PS51409">
    <property type="entry name" value="ARGINASE_2"/>
    <property type="match status" value="1"/>
</dbReference>
<evidence type="ECO:0000256" key="2">
    <source>
        <dbReference type="ARBA" id="ARBA00022723"/>
    </source>
</evidence>
<dbReference type="EC" id="3.5.3.11" evidence="6"/>
<feature type="binding site" evidence="4">
    <location>
        <position position="125"/>
    </location>
    <ligand>
        <name>Mn(2+)</name>
        <dbReference type="ChEBI" id="CHEBI:29035"/>
        <label>1</label>
    </ligand>
</feature>
<dbReference type="InterPro" id="IPR006035">
    <property type="entry name" value="Ureohydrolase"/>
</dbReference>
<dbReference type="InterPro" id="IPR023696">
    <property type="entry name" value="Ureohydrolase_dom_sf"/>
</dbReference>
<dbReference type="NCBIfam" id="TIGR01230">
    <property type="entry name" value="agmatinase"/>
    <property type="match status" value="1"/>
</dbReference>
<evidence type="ECO:0000256" key="3">
    <source>
        <dbReference type="ARBA" id="ARBA00022801"/>
    </source>
</evidence>
<dbReference type="PIRSF" id="PIRSF036979">
    <property type="entry name" value="Arginase"/>
    <property type="match status" value="1"/>
</dbReference>
<dbReference type="InterPro" id="IPR020855">
    <property type="entry name" value="Ureohydrolase_Mn_BS"/>
</dbReference>
<feature type="binding site" evidence="4">
    <location>
        <position position="205"/>
    </location>
    <ligand>
        <name>Mn(2+)</name>
        <dbReference type="ChEBI" id="CHEBI:29035"/>
        <label>1</label>
    </ligand>
</feature>
<feature type="binding site" evidence="4">
    <location>
        <position position="129"/>
    </location>
    <ligand>
        <name>Mn(2+)</name>
        <dbReference type="ChEBI" id="CHEBI:29035"/>
        <label>1</label>
    </ligand>
</feature>
<protein>
    <submittedName>
        <fullName evidence="6">Agmatinase</fullName>
        <ecNumber evidence="6">3.5.3.11</ecNumber>
    </submittedName>
</protein>
<feature type="binding site" evidence="4">
    <location>
        <position position="127"/>
    </location>
    <ligand>
        <name>Mn(2+)</name>
        <dbReference type="ChEBI" id="CHEBI:29035"/>
        <label>1</label>
    </ligand>
</feature>
<dbReference type="SUPFAM" id="SSF52768">
    <property type="entry name" value="Arginase/deacetylase"/>
    <property type="match status" value="1"/>
</dbReference>
<evidence type="ECO:0000313" key="7">
    <source>
        <dbReference type="Proteomes" id="UP000544134"/>
    </source>
</evidence>
<organism evidence="6 7">
    <name type="scientific">Paraburkholderia polaris</name>
    <dbReference type="NCBI Taxonomy" id="2728848"/>
    <lineage>
        <taxon>Bacteria</taxon>
        <taxon>Pseudomonadati</taxon>
        <taxon>Pseudomonadota</taxon>
        <taxon>Betaproteobacteria</taxon>
        <taxon>Burkholderiales</taxon>
        <taxon>Burkholderiaceae</taxon>
        <taxon>Paraburkholderia</taxon>
    </lineage>
</organism>
<comment type="caution">
    <text evidence="6">The sequence shown here is derived from an EMBL/GenBank/DDBJ whole genome shotgun (WGS) entry which is preliminary data.</text>
</comment>
<dbReference type="GO" id="GO:0033389">
    <property type="term" value="P:putrescine biosynthetic process from arginine, via agmatine"/>
    <property type="evidence" value="ECO:0007669"/>
    <property type="project" value="TreeGrafter"/>
</dbReference>
<feature type="binding site" evidence="4">
    <location>
        <position position="203"/>
    </location>
    <ligand>
        <name>Mn(2+)</name>
        <dbReference type="ChEBI" id="CHEBI:29035"/>
        <label>1</label>
    </ligand>
</feature>
<name>A0A848IQZ3_9BURK</name>
<proteinExistence type="inferred from homology"/>
<keyword evidence="7" id="KW-1185">Reference proteome</keyword>
<evidence type="ECO:0000256" key="5">
    <source>
        <dbReference type="RuleBase" id="RU003684"/>
    </source>
</evidence>
<dbReference type="RefSeq" id="WP_169490459.1">
    <property type="nucleotide sequence ID" value="NZ_JABBGJ010000058.1"/>
</dbReference>
<dbReference type="PANTHER" id="PTHR11358">
    <property type="entry name" value="ARGINASE/AGMATINASE"/>
    <property type="match status" value="1"/>
</dbReference>
<dbReference type="GO" id="GO:0046872">
    <property type="term" value="F:metal ion binding"/>
    <property type="evidence" value="ECO:0007669"/>
    <property type="project" value="UniProtKB-KW"/>
</dbReference>
<dbReference type="GO" id="GO:0008783">
    <property type="term" value="F:agmatinase activity"/>
    <property type="evidence" value="ECO:0007669"/>
    <property type="project" value="UniProtKB-EC"/>
</dbReference>
<keyword evidence="2 4" id="KW-0479">Metal-binding</keyword>
<comment type="cofactor">
    <cofactor evidence="4">
        <name>Mn(2+)</name>
        <dbReference type="ChEBI" id="CHEBI:29035"/>
    </cofactor>
    <text evidence="4">Binds 2 manganese ions per subunit.</text>
</comment>
<dbReference type="CDD" id="cd11593">
    <property type="entry name" value="Agmatinase-like_2"/>
    <property type="match status" value="1"/>
</dbReference>
<feature type="binding site" evidence="4">
    <location>
        <position position="102"/>
    </location>
    <ligand>
        <name>Mn(2+)</name>
        <dbReference type="ChEBI" id="CHEBI:29035"/>
        <label>1</label>
    </ligand>
</feature>
<evidence type="ECO:0000256" key="4">
    <source>
        <dbReference type="PIRSR" id="PIRSR036979-1"/>
    </source>
</evidence>
<reference evidence="6 7" key="1">
    <citation type="submission" date="2020-04" db="EMBL/GenBank/DDBJ databases">
        <title>Paraburkholderia sp. RP-4-7 isolated from soil.</title>
        <authorList>
            <person name="Dahal R.H."/>
        </authorList>
    </citation>
    <scope>NUCLEOTIDE SEQUENCE [LARGE SCALE GENOMIC DNA]</scope>
    <source>
        <strain evidence="6 7">RP-4-7</strain>
    </source>
</reference>
<gene>
    <name evidence="6" type="primary">speB</name>
    <name evidence="6" type="ORF">HHL24_38030</name>
</gene>